<gene>
    <name evidence="8" type="ORF">EDC28_103260</name>
</gene>
<dbReference type="Pfam" id="PF00486">
    <property type="entry name" value="Trans_reg_C"/>
    <property type="match status" value="1"/>
</dbReference>
<dbReference type="Pfam" id="PF00072">
    <property type="entry name" value="Response_reg"/>
    <property type="match status" value="1"/>
</dbReference>
<dbReference type="Gene3D" id="1.10.10.10">
    <property type="entry name" value="Winged helix-like DNA-binding domain superfamily/Winged helix DNA-binding domain"/>
    <property type="match status" value="1"/>
</dbReference>
<evidence type="ECO:0000256" key="2">
    <source>
        <dbReference type="ARBA" id="ARBA00023125"/>
    </source>
</evidence>
<dbReference type="SMART" id="SM00862">
    <property type="entry name" value="Trans_reg_C"/>
    <property type="match status" value="1"/>
</dbReference>
<dbReference type="GO" id="GO:0006355">
    <property type="term" value="P:regulation of DNA-templated transcription"/>
    <property type="evidence" value="ECO:0007669"/>
    <property type="project" value="InterPro"/>
</dbReference>
<dbReference type="GO" id="GO:0000156">
    <property type="term" value="F:phosphorelay response regulator activity"/>
    <property type="evidence" value="ECO:0007669"/>
    <property type="project" value="TreeGrafter"/>
</dbReference>
<dbReference type="InterPro" id="IPR039420">
    <property type="entry name" value="WalR-like"/>
</dbReference>
<evidence type="ECO:0000259" key="6">
    <source>
        <dbReference type="PROSITE" id="PS50110"/>
    </source>
</evidence>
<dbReference type="EMBL" id="RJUL01000003">
    <property type="protein sequence ID" value="ROQ28667.1"/>
    <property type="molecule type" value="Genomic_DNA"/>
</dbReference>
<evidence type="ECO:0000256" key="1">
    <source>
        <dbReference type="ARBA" id="ARBA00023015"/>
    </source>
</evidence>
<dbReference type="PANTHER" id="PTHR48111:SF67">
    <property type="entry name" value="TRANSCRIPTIONAL REGULATORY PROTEIN TCTD"/>
    <property type="match status" value="1"/>
</dbReference>
<dbReference type="SUPFAM" id="SSF46894">
    <property type="entry name" value="C-terminal effector domain of the bipartite response regulators"/>
    <property type="match status" value="1"/>
</dbReference>
<dbReference type="SUPFAM" id="SSF52172">
    <property type="entry name" value="CheY-like"/>
    <property type="match status" value="1"/>
</dbReference>
<dbReference type="GO" id="GO:0000976">
    <property type="term" value="F:transcription cis-regulatory region binding"/>
    <property type="evidence" value="ECO:0007669"/>
    <property type="project" value="TreeGrafter"/>
</dbReference>
<dbReference type="AlphaFoldDB" id="A0A3N1PNW8"/>
<comment type="caution">
    <text evidence="8">The sequence shown here is derived from an EMBL/GenBank/DDBJ whole genome shotgun (WGS) entry which is preliminary data.</text>
</comment>
<evidence type="ECO:0000256" key="4">
    <source>
        <dbReference type="PROSITE-ProRule" id="PRU00169"/>
    </source>
</evidence>
<dbReference type="InterPro" id="IPR036388">
    <property type="entry name" value="WH-like_DNA-bd_sf"/>
</dbReference>
<dbReference type="GO" id="GO:0005829">
    <property type="term" value="C:cytosol"/>
    <property type="evidence" value="ECO:0007669"/>
    <property type="project" value="TreeGrafter"/>
</dbReference>
<dbReference type="Proteomes" id="UP000268033">
    <property type="component" value="Unassembled WGS sequence"/>
</dbReference>
<feature type="DNA-binding region" description="OmpR/PhoB-type" evidence="5">
    <location>
        <begin position="124"/>
        <end position="218"/>
    </location>
</feature>
<keyword evidence="2 5" id="KW-0238">DNA-binding</keyword>
<dbReference type="CDD" id="cd17624">
    <property type="entry name" value="REC_OmpR_PmrA-like"/>
    <property type="match status" value="1"/>
</dbReference>
<dbReference type="InterPro" id="IPR011006">
    <property type="entry name" value="CheY-like_superfamily"/>
</dbReference>
<dbReference type="InterPro" id="IPR001867">
    <property type="entry name" value="OmpR/PhoB-type_DNA-bd"/>
</dbReference>
<dbReference type="CDD" id="cd00383">
    <property type="entry name" value="trans_reg_C"/>
    <property type="match status" value="1"/>
</dbReference>
<keyword evidence="4" id="KW-0597">Phosphoprotein</keyword>
<dbReference type="RefSeq" id="WP_050657225.1">
    <property type="nucleotide sequence ID" value="NZ_JBLXAC010000001.1"/>
</dbReference>
<keyword evidence="1" id="KW-0805">Transcription regulation</keyword>
<feature type="domain" description="Response regulatory" evidence="6">
    <location>
        <begin position="2"/>
        <end position="116"/>
    </location>
</feature>
<evidence type="ECO:0000313" key="9">
    <source>
        <dbReference type="Proteomes" id="UP000268033"/>
    </source>
</evidence>
<dbReference type="Gene3D" id="3.40.50.2300">
    <property type="match status" value="1"/>
</dbReference>
<evidence type="ECO:0000256" key="5">
    <source>
        <dbReference type="PROSITE-ProRule" id="PRU01091"/>
    </source>
</evidence>
<dbReference type="OrthoDB" id="9802426at2"/>
<evidence type="ECO:0000313" key="8">
    <source>
        <dbReference type="EMBL" id="ROQ28667.1"/>
    </source>
</evidence>
<dbReference type="PANTHER" id="PTHR48111">
    <property type="entry name" value="REGULATOR OF RPOS"/>
    <property type="match status" value="1"/>
</dbReference>
<dbReference type="SMART" id="SM00448">
    <property type="entry name" value="REC"/>
    <property type="match status" value="1"/>
</dbReference>
<keyword evidence="3" id="KW-0804">Transcription</keyword>
<sequence length="220" mass="24872">MRLMLVEDDVLLGQGLVTAFGREGYAVDWYQRISEAQSAMAAGQPDMVVLDWQLPDGSGIELLKSWRRQGMSLPVLMLTARDAIDDRIQGLDSGADDYLVKPFESRELLARLRALSRRPVNQVDPVLANGTLSLDPASHQVMLASEQVALSRREFALLHELIRQPDRVLTREQLIERLYSWGEELESNTLEVHVHHLRKKLGSEFIKTIRGVGYVMPKLS</sequence>
<dbReference type="GO" id="GO:0032993">
    <property type="term" value="C:protein-DNA complex"/>
    <property type="evidence" value="ECO:0007669"/>
    <property type="project" value="TreeGrafter"/>
</dbReference>
<protein>
    <submittedName>
        <fullName evidence="8">Two-component system response regulator QseB/two-component system response regulator BasR</fullName>
    </submittedName>
</protein>
<dbReference type="PROSITE" id="PS51755">
    <property type="entry name" value="OMPR_PHOB"/>
    <property type="match status" value="1"/>
</dbReference>
<keyword evidence="9" id="KW-1185">Reference proteome</keyword>
<feature type="domain" description="OmpR/PhoB-type" evidence="7">
    <location>
        <begin position="124"/>
        <end position="218"/>
    </location>
</feature>
<dbReference type="InterPro" id="IPR001789">
    <property type="entry name" value="Sig_transdc_resp-reg_receiver"/>
</dbReference>
<evidence type="ECO:0000259" key="7">
    <source>
        <dbReference type="PROSITE" id="PS51755"/>
    </source>
</evidence>
<dbReference type="PROSITE" id="PS50110">
    <property type="entry name" value="RESPONSE_REGULATORY"/>
    <property type="match status" value="1"/>
</dbReference>
<dbReference type="STRING" id="584787.GCA_001247655_00145"/>
<dbReference type="Gene3D" id="6.10.250.690">
    <property type="match status" value="1"/>
</dbReference>
<feature type="modified residue" description="4-aspartylphosphate" evidence="4">
    <location>
        <position position="51"/>
    </location>
</feature>
<organism evidence="8 9">
    <name type="scientific">Gallaecimonas pentaromativorans</name>
    <dbReference type="NCBI Taxonomy" id="584787"/>
    <lineage>
        <taxon>Bacteria</taxon>
        <taxon>Pseudomonadati</taxon>
        <taxon>Pseudomonadota</taxon>
        <taxon>Gammaproteobacteria</taxon>
        <taxon>Enterobacterales</taxon>
        <taxon>Gallaecimonadaceae</taxon>
        <taxon>Gallaecimonas</taxon>
    </lineage>
</organism>
<name>A0A3N1PNW8_9GAMM</name>
<proteinExistence type="predicted"/>
<accession>A0A3N1PNW8</accession>
<dbReference type="InterPro" id="IPR016032">
    <property type="entry name" value="Sig_transdc_resp-reg_C-effctor"/>
</dbReference>
<reference evidence="8 9" key="1">
    <citation type="submission" date="2018-11" db="EMBL/GenBank/DDBJ databases">
        <title>Genomic Encyclopedia of Type Strains, Phase IV (KMG-IV): sequencing the most valuable type-strain genomes for metagenomic binning, comparative biology and taxonomic classification.</title>
        <authorList>
            <person name="Goeker M."/>
        </authorList>
    </citation>
    <scope>NUCLEOTIDE SEQUENCE [LARGE SCALE GENOMIC DNA]</scope>
    <source>
        <strain evidence="8 9">DSM 21945</strain>
    </source>
</reference>
<evidence type="ECO:0000256" key="3">
    <source>
        <dbReference type="ARBA" id="ARBA00023163"/>
    </source>
</evidence>